<dbReference type="PATRIC" id="fig|742823.3.peg.1189"/>
<dbReference type="InterPro" id="IPR014508">
    <property type="entry name" value="UCP020555_TPR-like"/>
</dbReference>
<sequence length="125" mass="14170">MKKLTIVMSLLAVAALSGCSHQPRLTWNDYQDHLYDHYGQTITDEEYLAALLEAVEDSKKTGIMLAPGLYAEIGTFYARAGKLEDAIPYYEMEAKTWPESKPFMDDLVTGIKRHLALKNQQEKSK</sequence>
<proteinExistence type="predicted"/>
<dbReference type="HOGENOM" id="CLU_139008_1_0_4"/>
<evidence type="ECO:0000313" key="3">
    <source>
        <dbReference type="Proteomes" id="UP000005835"/>
    </source>
</evidence>
<keyword evidence="1" id="KW-0802">TPR repeat</keyword>
<reference evidence="2 3" key="1">
    <citation type="submission" date="2012-05" db="EMBL/GenBank/DDBJ databases">
        <title>The Genome Sequence of Sutterella wadsworthensis 2_1_59BFAA.</title>
        <authorList>
            <consortium name="The Broad Institute Genome Sequencing Platform"/>
            <person name="Earl A."/>
            <person name="Ward D."/>
            <person name="Feldgarden M."/>
            <person name="Gevers D."/>
            <person name="Daigneault M."/>
            <person name="Strauss J."/>
            <person name="Allen-Vercoe E."/>
            <person name="Walker B."/>
            <person name="Young S.K."/>
            <person name="Zeng Q."/>
            <person name="Gargeya S."/>
            <person name="Fitzgerald M."/>
            <person name="Haas B."/>
            <person name="Abouelleil A."/>
            <person name="Alvarado L."/>
            <person name="Arachchi H.M."/>
            <person name="Berlin A.M."/>
            <person name="Chapman S.B."/>
            <person name="Goldberg J."/>
            <person name="Griggs A."/>
            <person name="Gujja S."/>
            <person name="Hansen M."/>
            <person name="Howarth C."/>
            <person name="Imamovic A."/>
            <person name="Larimer J."/>
            <person name="McCowen C."/>
            <person name="Montmayeur A."/>
            <person name="Murphy C."/>
            <person name="Neiman D."/>
            <person name="Pearson M."/>
            <person name="Priest M."/>
            <person name="Roberts A."/>
            <person name="Saif S."/>
            <person name="Shea T."/>
            <person name="Sisk P."/>
            <person name="Sykes S."/>
            <person name="Wortman J."/>
            <person name="Nusbaum C."/>
            <person name="Birren B."/>
        </authorList>
    </citation>
    <scope>NUCLEOTIDE SEQUENCE [LARGE SCALE GENOMIC DNA]</scope>
    <source>
        <strain evidence="2 3">2_1_59BFAA</strain>
    </source>
</reference>
<gene>
    <name evidence="2" type="ORF">HMPREF9465_01197</name>
</gene>
<dbReference type="PROSITE" id="PS51257">
    <property type="entry name" value="PROKAR_LIPOPROTEIN"/>
    <property type="match status" value="1"/>
</dbReference>
<feature type="repeat" description="TPR" evidence="1">
    <location>
        <begin position="67"/>
        <end position="100"/>
    </location>
</feature>
<dbReference type="STRING" id="742823.HMPREF9465_01197"/>
<dbReference type="PROSITE" id="PS50005">
    <property type="entry name" value="TPR"/>
    <property type="match status" value="1"/>
</dbReference>
<dbReference type="InterPro" id="IPR019734">
    <property type="entry name" value="TPR_rpt"/>
</dbReference>
<organism evidence="2 3">
    <name type="scientific">Sutterella wadsworthensis 2_1_59BFAA</name>
    <dbReference type="NCBI Taxonomy" id="742823"/>
    <lineage>
        <taxon>Bacteria</taxon>
        <taxon>Pseudomonadati</taxon>
        <taxon>Pseudomonadota</taxon>
        <taxon>Betaproteobacteria</taxon>
        <taxon>Burkholderiales</taxon>
        <taxon>Sutterellaceae</taxon>
        <taxon>Sutterella</taxon>
    </lineage>
</organism>
<protein>
    <submittedName>
        <fullName evidence="2">Uncharacterized protein</fullName>
    </submittedName>
</protein>
<name>K1JTS0_9BURK</name>
<evidence type="ECO:0000313" key="2">
    <source>
        <dbReference type="EMBL" id="EKB31092.1"/>
    </source>
</evidence>
<dbReference type="EMBL" id="ADMG01000031">
    <property type="protein sequence ID" value="EKB31092.1"/>
    <property type="molecule type" value="Genomic_DNA"/>
</dbReference>
<comment type="caution">
    <text evidence="2">The sequence shown here is derived from an EMBL/GenBank/DDBJ whole genome shotgun (WGS) entry which is preliminary data.</text>
</comment>
<dbReference type="AlphaFoldDB" id="K1JTS0"/>
<dbReference type="Pfam" id="PF16068">
    <property type="entry name" value="DUF4810"/>
    <property type="match status" value="1"/>
</dbReference>
<dbReference type="OrthoDB" id="9800218at2"/>
<dbReference type="RefSeq" id="WP_005435098.1">
    <property type="nucleotide sequence ID" value="NZ_JH815516.1"/>
</dbReference>
<dbReference type="PIRSF" id="PIRSF020555">
    <property type="entry name" value="UCP020555"/>
    <property type="match status" value="1"/>
</dbReference>
<evidence type="ECO:0000256" key="1">
    <source>
        <dbReference type="PROSITE-ProRule" id="PRU00339"/>
    </source>
</evidence>
<keyword evidence="3" id="KW-1185">Reference proteome</keyword>
<accession>K1JTS0</accession>
<dbReference type="Proteomes" id="UP000005835">
    <property type="component" value="Unassembled WGS sequence"/>
</dbReference>
<dbReference type="eggNOG" id="COG4259">
    <property type="taxonomic scope" value="Bacteria"/>
</dbReference>